<dbReference type="Gene3D" id="3.90.1150.10">
    <property type="entry name" value="Aspartate Aminotransferase, domain 1"/>
    <property type="match status" value="1"/>
</dbReference>
<protein>
    <recommendedName>
        <fullName evidence="12">(S)-3-amino-2-methylpropionate transaminase</fullName>
        <ecNumber evidence="6">2.6.1.19</ecNumber>
        <ecNumber evidence="5">2.6.1.22</ecNumber>
    </recommendedName>
    <alternativeName>
        <fullName evidence="13">GABA aminotransferase</fullName>
    </alternativeName>
    <alternativeName>
        <fullName evidence="11">Gamma-amino-N-butyrate transaminase</fullName>
    </alternativeName>
    <alternativeName>
        <fullName evidence="15">Glutamate:succinic semialdehyde transaminase</fullName>
    </alternativeName>
    <alternativeName>
        <fullName evidence="10">L-AIBAT</fullName>
    </alternativeName>
</protein>
<dbReference type="EMBL" id="CADCWC010000037">
    <property type="protein sequence ID" value="CAA9521238.1"/>
    <property type="molecule type" value="Genomic_DNA"/>
</dbReference>
<name>A0A6J4TFG3_9ACTN</name>
<dbReference type="CDD" id="cd00610">
    <property type="entry name" value="OAT_like"/>
    <property type="match status" value="1"/>
</dbReference>
<keyword evidence="7 17" id="KW-0032">Aminotransferase</keyword>
<evidence type="ECO:0000256" key="13">
    <source>
        <dbReference type="ARBA" id="ARBA00031787"/>
    </source>
</evidence>
<evidence type="ECO:0000256" key="9">
    <source>
        <dbReference type="ARBA" id="ARBA00022898"/>
    </source>
</evidence>
<dbReference type="SUPFAM" id="SSF53383">
    <property type="entry name" value="PLP-dependent transferases"/>
    <property type="match status" value="1"/>
</dbReference>
<dbReference type="GO" id="GO:0034386">
    <property type="term" value="F:4-aminobutyrate:2-oxoglutarate transaminase activity"/>
    <property type="evidence" value="ECO:0007669"/>
    <property type="project" value="UniProtKB-EC"/>
</dbReference>
<evidence type="ECO:0000256" key="1">
    <source>
        <dbReference type="ARBA" id="ARBA00001750"/>
    </source>
</evidence>
<dbReference type="EC" id="2.6.1.22" evidence="5"/>
<evidence type="ECO:0000256" key="16">
    <source>
        <dbReference type="RuleBase" id="RU003560"/>
    </source>
</evidence>
<dbReference type="EC" id="2.6.1.19" evidence="6"/>
<evidence type="ECO:0000256" key="11">
    <source>
        <dbReference type="ARBA" id="ARBA00030204"/>
    </source>
</evidence>
<dbReference type="PIRSF" id="PIRSF000521">
    <property type="entry name" value="Transaminase_4ab_Lys_Orn"/>
    <property type="match status" value="1"/>
</dbReference>
<evidence type="ECO:0000256" key="6">
    <source>
        <dbReference type="ARBA" id="ARBA00012912"/>
    </source>
</evidence>
<dbReference type="InterPro" id="IPR015421">
    <property type="entry name" value="PyrdxlP-dep_Trfase_major"/>
</dbReference>
<evidence type="ECO:0000256" key="12">
    <source>
        <dbReference type="ARBA" id="ARBA00030857"/>
    </source>
</evidence>
<evidence type="ECO:0000256" key="14">
    <source>
        <dbReference type="ARBA" id="ARBA00048021"/>
    </source>
</evidence>
<evidence type="ECO:0000256" key="10">
    <source>
        <dbReference type="ARBA" id="ARBA00029760"/>
    </source>
</evidence>
<evidence type="ECO:0000256" key="8">
    <source>
        <dbReference type="ARBA" id="ARBA00022679"/>
    </source>
</evidence>
<dbReference type="InterPro" id="IPR005814">
    <property type="entry name" value="Aminotrans_3"/>
</dbReference>
<comment type="cofactor">
    <cofactor evidence="2">
        <name>pyridoxal 5'-phosphate</name>
        <dbReference type="ChEBI" id="CHEBI:597326"/>
    </cofactor>
</comment>
<dbReference type="FunFam" id="3.40.640.10:FF:000013">
    <property type="entry name" value="4-aminobutyrate aminotransferase"/>
    <property type="match status" value="1"/>
</dbReference>
<dbReference type="GO" id="GO:0042802">
    <property type="term" value="F:identical protein binding"/>
    <property type="evidence" value="ECO:0007669"/>
    <property type="project" value="TreeGrafter"/>
</dbReference>
<evidence type="ECO:0000256" key="5">
    <source>
        <dbReference type="ARBA" id="ARBA00012876"/>
    </source>
</evidence>
<dbReference type="InterPro" id="IPR015422">
    <property type="entry name" value="PyrdxlP-dep_Trfase_small"/>
</dbReference>
<dbReference type="InterPro" id="IPR015424">
    <property type="entry name" value="PyrdxlP-dep_Trfase"/>
</dbReference>
<keyword evidence="9 16" id="KW-0663">Pyridoxal phosphate</keyword>
<dbReference type="PANTHER" id="PTHR11986:SF79">
    <property type="entry name" value="ACETYLORNITHINE AMINOTRANSFERASE, MITOCHONDRIAL"/>
    <property type="match status" value="1"/>
</dbReference>
<dbReference type="AlphaFoldDB" id="A0A6J4TFG3"/>
<organism evidence="17">
    <name type="scientific">uncultured Thermoleophilia bacterium</name>
    <dbReference type="NCBI Taxonomy" id="1497501"/>
    <lineage>
        <taxon>Bacteria</taxon>
        <taxon>Bacillati</taxon>
        <taxon>Actinomycetota</taxon>
        <taxon>Thermoleophilia</taxon>
        <taxon>environmental samples</taxon>
    </lineage>
</organism>
<dbReference type="PROSITE" id="PS00600">
    <property type="entry name" value="AA_TRANSFER_CLASS_3"/>
    <property type="match status" value="1"/>
</dbReference>
<evidence type="ECO:0000256" key="2">
    <source>
        <dbReference type="ARBA" id="ARBA00001933"/>
    </source>
</evidence>
<evidence type="ECO:0000256" key="3">
    <source>
        <dbReference type="ARBA" id="ARBA00005176"/>
    </source>
</evidence>
<accession>A0A6J4TFG3</accession>
<evidence type="ECO:0000256" key="7">
    <source>
        <dbReference type="ARBA" id="ARBA00022576"/>
    </source>
</evidence>
<comment type="pathway">
    <text evidence="3">Amino-acid degradation; 4-aminobutanoate degradation.</text>
</comment>
<comment type="similarity">
    <text evidence="4 16">Belongs to the class-III pyridoxal-phosphate-dependent aminotransferase family.</text>
</comment>
<reference evidence="17" key="1">
    <citation type="submission" date="2020-02" db="EMBL/GenBank/DDBJ databases">
        <authorList>
            <person name="Meier V. D."/>
        </authorList>
    </citation>
    <scope>NUCLEOTIDE SEQUENCE</scope>
    <source>
        <strain evidence="17">AVDCRST_MAG79</strain>
    </source>
</reference>
<dbReference type="GO" id="GO:0030170">
    <property type="term" value="F:pyridoxal phosphate binding"/>
    <property type="evidence" value="ECO:0007669"/>
    <property type="project" value="InterPro"/>
</dbReference>
<proteinExistence type="inferred from homology"/>
<keyword evidence="8 17" id="KW-0808">Transferase</keyword>
<evidence type="ECO:0000256" key="15">
    <source>
        <dbReference type="ARBA" id="ARBA00050054"/>
    </source>
</evidence>
<gene>
    <name evidence="17" type="ORF">AVDCRST_MAG79-195</name>
</gene>
<dbReference type="Gene3D" id="3.40.640.10">
    <property type="entry name" value="Type I PLP-dependent aspartate aminotransferase-like (Major domain)"/>
    <property type="match status" value="1"/>
</dbReference>
<dbReference type="InterPro" id="IPR049704">
    <property type="entry name" value="Aminotrans_3_PPA_site"/>
</dbReference>
<comment type="catalytic activity">
    <reaction evidence="1">
        <text>(S)-3-amino-2-methylpropanoate + 2-oxoglutarate = 2-methyl-3-oxopropanoate + L-glutamate</text>
        <dbReference type="Rhea" id="RHEA:13993"/>
        <dbReference type="ChEBI" id="CHEBI:16810"/>
        <dbReference type="ChEBI" id="CHEBI:29985"/>
        <dbReference type="ChEBI" id="CHEBI:57700"/>
        <dbReference type="ChEBI" id="CHEBI:58655"/>
        <dbReference type="EC" id="2.6.1.22"/>
    </reaction>
</comment>
<comment type="catalytic activity">
    <reaction evidence="14">
        <text>4-aminobutanoate + 2-oxoglutarate = succinate semialdehyde + L-glutamate</text>
        <dbReference type="Rhea" id="RHEA:23352"/>
        <dbReference type="ChEBI" id="CHEBI:16810"/>
        <dbReference type="ChEBI" id="CHEBI:29985"/>
        <dbReference type="ChEBI" id="CHEBI:57706"/>
        <dbReference type="ChEBI" id="CHEBI:59888"/>
        <dbReference type="EC" id="2.6.1.19"/>
    </reaction>
</comment>
<dbReference type="PANTHER" id="PTHR11986">
    <property type="entry name" value="AMINOTRANSFERASE CLASS III"/>
    <property type="match status" value="1"/>
</dbReference>
<evidence type="ECO:0000313" key="17">
    <source>
        <dbReference type="EMBL" id="CAA9521238.1"/>
    </source>
</evidence>
<dbReference type="GO" id="GO:0047298">
    <property type="term" value="F:(S)-3-amino-2-methylpropionate transaminase activity"/>
    <property type="evidence" value="ECO:0007669"/>
    <property type="project" value="UniProtKB-EC"/>
</dbReference>
<evidence type="ECO:0000256" key="4">
    <source>
        <dbReference type="ARBA" id="ARBA00008954"/>
    </source>
</evidence>
<dbReference type="InterPro" id="IPR050103">
    <property type="entry name" value="Class-III_PLP-dep_AT"/>
</dbReference>
<sequence length="435" mass="46415">MAVEERTGTRTAALEAERERWVARGVATQPVFVDRAHGARIVDVDGREYVDFVGGIGTLNGGHTPEAVVRAIHEQADRYLHQCYSVVQYEPYLEVCRRLCRIHPGDGPFKAMLVNSGAEAVENAVKIARHATGRQAVICFEQGFHGRTTLALTLTAKAMPYKRGFGPFAPEVYRAPGPWPYRGIGTREAIDGVRRLLRSQVDPSAVAAVIYEPVQGEGGFLPAPPGFIEELYGLCQEHGILYIDDEVQAGMCRTGPPAALDHVGISPDLAVWGKSLGGGLPLAAVTGRAEVMDAVHPGGLGGTFAGNPLSCVAAIVALDEVLDPAFQARATALGIRLRARLDDLATRVEAIGEVRGLGPMLALELVTDRVSKEPAAALTADVVRRAREAGLLLMAAGLYSNVLRVLVPLVARDEDVDEGLEILERCLVEATAAAA</sequence>
<dbReference type="Pfam" id="PF00202">
    <property type="entry name" value="Aminotran_3"/>
    <property type="match status" value="1"/>
</dbReference>